<organism evidence="4 5">
    <name type="scientific">Neomonachus schauinslandi</name>
    <name type="common">Hawaiian monk seal</name>
    <name type="synonym">Monachus schauinslandi</name>
    <dbReference type="NCBI Taxonomy" id="29088"/>
    <lineage>
        <taxon>Eukaryota</taxon>
        <taxon>Metazoa</taxon>
        <taxon>Chordata</taxon>
        <taxon>Craniata</taxon>
        <taxon>Vertebrata</taxon>
        <taxon>Euteleostomi</taxon>
        <taxon>Mammalia</taxon>
        <taxon>Eutheria</taxon>
        <taxon>Laurasiatheria</taxon>
        <taxon>Carnivora</taxon>
        <taxon>Caniformia</taxon>
        <taxon>Pinnipedia</taxon>
        <taxon>Phocidae</taxon>
        <taxon>Monachinae</taxon>
        <taxon>Monachini</taxon>
        <taxon>Neomonachus</taxon>
    </lineage>
</organism>
<dbReference type="RefSeq" id="XP_021545968.1">
    <property type="nucleotide sequence ID" value="XM_021690293.1"/>
</dbReference>
<feature type="region of interest" description="Disordered" evidence="2">
    <location>
        <begin position="532"/>
        <end position="579"/>
    </location>
</feature>
<evidence type="ECO:0000313" key="5">
    <source>
        <dbReference type="RefSeq" id="XP_021545968.1"/>
    </source>
</evidence>
<dbReference type="CTD" id="254268"/>
<keyword evidence="4" id="KW-1185">Reference proteome</keyword>
<dbReference type="Pfam" id="PF12443">
    <property type="entry name" value="AKNA"/>
    <property type="match status" value="1"/>
</dbReference>
<evidence type="ECO:0000313" key="4">
    <source>
        <dbReference type="Proteomes" id="UP000248481"/>
    </source>
</evidence>
<feature type="region of interest" description="Disordered" evidence="2">
    <location>
        <begin position="495"/>
        <end position="516"/>
    </location>
</feature>
<feature type="coiled-coil region" evidence="1">
    <location>
        <begin position="377"/>
        <end position="426"/>
    </location>
</feature>
<name>A0A2Y9H2X3_NEOSC</name>
<dbReference type="STRING" id="29088.A0A2Y9H2X3"/>
<sequence length="816" mass="91542">MDKANFLEDTTSKQQKDLPSDGDFSQIKIYSDYNFTSKNDILDVSNQIPLTVDDLQEKATYKETCRNADMVMTLGKMTKTVINKNYDKEKQSTVNLDILANERGPSKSNISDILLHHLSNQEFLKGQGINCETFPEISNADSADEAIVKNIILRYVKNSWPKEQTSELTDQLSPKRGGENSNMPCCSLTVTEGNASDLEAAGESSHQETSHFLTKIKSSHDKPISCQGQPPQKLQTEKAVSGTGFKRGHSLVHYELSDFPKVAPKGKVPKNKTINKPLTTDKQASFSPKLRDKSAIVQDILESMSRSNCIERQGQKRKTAEPSQQIEMEPTIHIHQEHLTGIESEMSLFKVSSMSQKDIFPSSSSIFQKITQGKQMCQKLKEQTDQLKTKVQEFSKSIAEDSPYHLQDKRLVLEKLQGHLELLEQEFLDNKEMHLTLKQVHRHESPAVGDFDPEREVEGEIFKLEMLLEDVKEKINKGKCTSAVSLPVSSPIISDDLASTSSPPSNEPKNPPKWGSHRAQELILNSNCLKKQKNNKQTKPPNPQNNDNTDQPDQMAMRLSSDPRENPINTSGRQDHAEMTSPSCAFCHGVLEWKENMEKKGHRNTNCGRCPPAIQKKAQHAGLILSSAAGPSCSSASGTGLQNNKCENCGTKSHNSRRVCGKEPLEEFHYRYNMPGQNYLNPNERSAFVKLYFLNENKNSSPSCSKPEWICSQTSNPKSSHDEHGPIPGKKNLKVFMTYHSDLATTSPHFHSCRISGSKSLSNFGSIEETESEILNSSLDHALRTATILKDTTDRMIRTIAENLAKVQRWRNQLKY</sequence>
<feature type="compositionally biased region" description="Low complexity" evidence="2">
    <location>
        <begin position="537"/>
        <end position="554"/>
    </location>
</feature>
<dbReference type="InterPro" id="IPR022150">
    <property type="entry name" value="AKNA_dom"/>
</dbReference>
<dbReference type="KEGG" id="nsu:110580612"/>
<protein>
    <submittedName>
        <fullName evidence="5">Protein AKNAD1</fullName>
    </submittedName>
</protein>
<evidence type="ECO:0000256" key="1">
    <source>
        <dbReference type="SAM" id="Coils"/>
    </source>
</evidence>
<evidence type="ECO:0000259" key="3">
    <source>
        <dbReference type="Pfam" id="PF12443"/>
    </source>
</evidence>
<dbReference type="PANTHER" id="PTHR21510:SF16">
    <property type="entry name" value="PROTEIN AKNAD1"/>
    <property type="match status" value="1"/>
</dbReference>
<dbReference type="GeneID" id="110580612"/>
<proteinExistence type="predicted"/>
<reference evidence="5" key="1">
    <citation type="submission" date="2025-08" db="UniProtKB">
        <authorList>
            <consortium name="RefSeq"/>
        </authorList>
    </citation>
    <scope>IDENTIFICATION</scope>
    <source>
        <tissue evidence="5">Blood</tissue>
    </source>
</reference>
<gene>
    <name evidence="5" type="primary">AKNAD1</name>
</gene>
<dbReference type="InParanoid" id="A0A2Y9H2X3"/>
<accession>A0A2Y9H2X3</accession>
<dbReference type="InterPro" id="IPR052655">
    <property type="entry name" value="AKNA_Centrosome-Trans_reg"/>
</dbReference>
<dbReference type="AlphaFoldDB" id="A0A2Y9H2X3"/>
<keyword evidence="1" id="KW-0175">Coiled coil</keyword>
<dbReference type="Proteomes" id="UP000248481">
    <property type="component" value="Chromosome 4"/>
</dbReference>
<dbReference type="PANTHER" id="PTHR21510">
    <property type="entry name" value="AKNA DOMAIN-CONTAINING PROTEIN"/>
    <property type="match status" value="1"/>
</dbReference>
<feature type="domain" description="AKNA" evidence="3">
    <location>
        <begin position="323"/>
        <end position="417"/>
    </location>
</feature>
<evidence type="ECO:0000256" key="2">
    <source>
        <dbReference type="SAM" id="MobiDB-lite"/>
    </source>
</evidence>